<keyword evidence="3" id="KW-0560">Oxidoreductase</keyword>
<protein>
    <submittedName>
        <fullName evidence="9">Assimilatory nitrite reductase</fullName>
    </submittedName>
    <submittedName>
        <fullName evidence="8">Nitrite reductase NAD(P)H small subunit</fullName>
    </submittedName>
</protein>
<dbReference type="GO" id="GO:0051537">
    <property type="term" value="F:2 iron, 2 sulfur cluster binding"/>
    <property type="evidence" value="ECO:0007669"/>
    <property type="project" value="UniProtKB-KW"/>
</dbReference>
<evidence type="ECO:0000313" key="11">
    <source>
        <dbReference type="Proteomes" id="UP000321057"/>
    </source>
</evidence>
<dbReference type="Proteomes" id="UP000255277">
    <property type="component" value="Unassembled WGS sequence"/>
</dbReference>
<dbReference type="EMBL" id="BKAX01000004">
    <property type="protein sequence ID" value="GEQ05833.1"/>
    <property type="molecule type" value="Genomic_DNA"/>
</dbReference>
<dbReference type="InterPro" id="IPR012748">
    <property type="entry name" value="Rieske-like_NirD"/>
</dbReference>
<proteinExistence type="predicted"/>
<accession>A0A0D0SLZ1</accession>
<dbReference type="AlphaFoldDB" id="A0A0D0SLZ1"/>
<sequence length="103" mass="11397">MAQRKIKVAHLKELQPLIGKKILVENKEIGLFLTEGGNVYAVNNICPHKNGPLSEGIVSGEFVYCPLHDQKVDLTTGIVQEPDTGCVESYKVEIIDEDVYVCL</sequence>
<dbReference type="GO" id="GO:0008942">
    <property type="term" value="F:nitrite reductase [NAD(P)H] activity"/>
    <property type="evidence" value="ECO:0007669"/>
    <property type="project" value="InterPro"/>
</dbReference>
<dbReference type="SUPFAM" id="SSF50022">
    <property type="entry name" value="ISP domain"/>
    <property type="match status" value="1"/>
</dbReference>
<dbReference type="PROSITE" id="PS51296">
    <property type="entry name" value="RIESKE"/>
    <property type="match status" value="1"/>
</dbReference>
<dbReference type="RefSeq" id="WP_042739275.1">
    <property type="nucleotide sequence ID" value="NZ_BKAX01000004.1"/>
</dbReference>
<dbReference type="InterPro" id="IPR017941">
    <property type="entry name" value="Rieske_2Fe-2S"/>
</dbReference>
<evidence type="ECO:0000313" key="10">
    <source>
        <dbReference type="Proteomes" id="UP000255277"/>
    </source>
</evidence>
<keyword evidence="4" id="KW-0408">Iron</keyword>
<dbReference type="PANTHER" id="PTHR21496:SF23">
    <property type="entry name" value="3-PHENYLPROPIONATE_CINNAMIC ACID DIOXYGENASE FERREDOXIN SUBUNIT"/>
    <property type="match status" value="1"/>
</dbReference>
<evidence type="ECO:0000256" key="6">
    <source>
        <dbReference type="ARBA" id="ARBA00023063"/>
    </source>
</evidence>
<keyword evidence="2" id="KW-0479">Metal-binding</keyword>
<evidence type="ECO:0000256" key="3">
    <source>
        <dbReference type="ARBA" id="ARBA00023002"/>
    </source>
</evidence>
<evidence type="ECO:0000256" key="2">
    <source>
        <dbReference type="ARBA" id="ARBA00022723"/>
    </source>
</evidence>
<evidence type="ECO:0000256" key="5">
    <source>
        <dbReference type="ARBA" id="ARBA00023014"/>
    </source>
</evidence>
<dbReference type="GO" id="GO:0046872">
    <property type="term" value="F:metal ion binding"/>
    <property type="evidence" value="ECO:0007669"/>
    <property type="project" value="UniProtKB-KW"/>
</dbReference>
<dbReference type="Proteomes" id="UP000321057">
    <property type="component" value="Unassembled WGS sequence"/>
</dbReference>
<dbReference type="Gene3D" id="2.102.10.10">
    <property type="entry name" value="Rieske [2Fe-2S] iron-sulphur domain"/>
    <property type="match status" value="1"/>
</dbReference>
<dbReference type="STRING" id="1293.SH09_08740"/>
<dbReference type="InterPro" id="IPR036922">
    <property type="entry name" value="Rieske_2Fe-2S_sf"/>
</dbReference>
<keyword evidence="11" id="KW-1185">Reference proteome</keyword>
<dbReference type="GO" id="GO:0016705">
    <property type="term" value="F:oxidoreductase activity, acting on paired donors, with incorporation or reduction of molecular oxygen"/>
    <property type="evidence" value="ECO:0007669"/>
    <property type="project" value="UniProtKB-ARBA"/>
</dbReference>
<dbReference type="NCBIfam" id="TIGR02378">
    <property type="entry name" value="nirD_assim_sml"/>
    <property type="match status" value="1"/>
</dbReference>
<dbReference type="OrthoDB" id="593800at2"/>
<keyword evidence="6" id="KW-0534">Nitrate assimilation</keyword>
<dbReference type="GO" id="GO:0004497">
    <property type="term" value="F:monooxygenase activity"/>
    <property type="evidence" value="ECO:0007669"/>
    <property type="project" value="UniProtKB-ARBA"/>
</dbReference>
<evidence type="ECO:0000256" key="4">
    <source>
        <dbReference type="ARBA" id="ARBA00023004"/>
    </source>
</evidence>
<keyword evidence="1" id="KW-0001">2Fe-2S</keyword>
<evidence type="ECO:0000256" key="1">
    <source>
        <dbReference type="ARBA" id="ARBA00022714"/>
    </source>
</evidence>
<dbReference type="CDD" id="cd03530">
    <property type="entry name" value="Rieske_NirD_small_Bacillus"/>
    <property type="match status" value="1"/>
</dbReference>
<keyword evidence="5" id="KW-0411">Iron-sulfur</keyword>
<evidence type="ECO:0000259" key="7">
    <source>
        <dbReference type="PROSITE" id="PS51296"/>
    </source>
</evidence>
<dbReference type="GeneID" id="93844321"/>
<dbReference type="PANTHER" id="PTHR21496">
    <property type="entry name" value="FERREDOXIN-RELATED"/>
    <property type="match status" value="1"/>
</dbReference>
<feature type="domain" description="Rieske" evidence="7">
    <location>
        <begin position="6"/>
        <end position="101"/>
    </location>
</feature>
<evidence type="ECO:0000313" key="8">
    <source>
        <dbReference type="EMBL" id="GEQ05833.1"/>
    </source>
</evidence>
<dbReference type="Pfam" id="PF13806">
    <property type="entry name" value="Rieske_2"/>
    <property type="match status" value="1"/>
</dbReference>
<gene>
    <name evidence="9" type="primary">nasE</name>
    <name evidence="9" type="ORF">NCTC12195_04267</name>
    <name evidence="8" type="ORF">SGA02_16610</name>
</gene>
<name>A0A0D0SLZ1_STAGA</name>
<reference evidence="9 10" key="1">
    <citation type="submission" date="2018-06" db="EMBL/GenBank/DDBJ databases">
        <authorList>
            <consortium name="Pathogen Informatics"/>
            <person name="Doyle S."/>
        </authorList>
    </citation>
    <scope>NUCLEOTIDE SEQUENCE [LARGE SCALE GENOMIC DNA]</scope>
    <source>
        <strain evidence="9 10">NCTC12195</strain>
    </source>
</reference>
<dbReference type="GO" id="GO:0042128">
    <property type="term" value="P:nitrate assimilation"/>
    <property type="evidence" value="ECO:0007669"/>
    <property type="project" value="UniProtKB-KW"/>
</dbReference>
<evidence type="ECO:0000313" key="9">
    <source>
        <dbReference type="EMBL" id="SUM34740.1"/>
    </source>
</evidence>
<organism evidence="9 10">
    <name type="scientific">Staphylococcus gallinarum</name>
    <dbReference type="NCBI Taxonomy" id="1293"/>
    <lineage>
        <taxon>Bacteria</taxon>
        <taxon>Bacillati</taxon>
        <taxon>Bacillota</taxon>
        <taxon>Bacilli</taxon>
        <taxon>Bacillales</taxon>
        <taxon>Staphylococcaceae</taxon>
        <taxon>Staphylococcus</taxon>
    </lineage>
</organism>
<dbReference type="EMBL" id="UHDK01000001">
    <property type="protein sequence ID" value="SUM34740.1"/>
    <property type="molecule type" value="Genomic_DNA"/>
</dbReference>
<dbReference type="FunFam" id="2.102.10.10:FF:000013">
    <property type="entry name" value="Nitrite reductase [NAD(P)H], small subunit"/>
    <property type="match status" value="1"/>
</dbReference>
<reference evidence="8 11" key="2">
    <citation type="submission" date="2019-07" db="EMBL/GenBank/DDBJ databases">
        <title>Whole genome shotgun sequence of Staphylococcus gallinarum NBRC 109767.</title>
        <authorList>
            <person name="Hosoyama A."/>
            <person name="Uohara A."/>
            <person name="Ohji S."/>
            <person name="Ichikawa N."/>
        </authorList>
    </citation>
    <scope>NUCLEOTIDE SEQUENCE [LARGE SCALE GENOMIC DNA]</scope>
    <source>
        <strain evidence="8 11">NBRC 109767</strain>
    </source>
</reference>